<dbReference type="EMBL" id="CP094242">
    <property type="protein sequence ID" value="UNV87309.1"/>
    <property type="molecule type" value="Genomic_DNA"/>
</dbReference>
<dbReference type="InterPro" id="IPR011990">
    <property type="entry name" value="TPR-like_helical_dom_sf"/>
</dbReference>
<evidence type="ECO:0000313" key="2">
    <source>
        <dbReference type="EMBL" id="UNV87309.1"/>
    </source>
</evidence>
<accession>A0ABY3YED6</accession>
<dbReference type="RefSeq" id="WP_039407033.1">
    <property type="nucleotide sequence ID" value="NZ_CP094242.1"/>
</dbReference>
<dbReference type="SUPFAM" id="SSF81901">
    <property type="entry name" value="HCP-like"/>
    <property type="match status" value="1"/>
</dbReference>
<dbReference type="Pfam" id="PF08238">
    <property type="entry name" value="Sel1"/>
    <property type="match status" value="2"/>
</dbReference>
<sequence>MMDVNDLISAAVQLFNEKKYAEAIEILHQAWDGITDKNTQIPEQIKIQNRLGGCYLEQAINAKDTDKADGLFEQAVWHFQELLQLTKQLEDEQNKIEEQIIAQFRLSFCYLKHAQKTKDTDKADKLFGHAVEYSRKRLELTKQLKDGQDKIHKQIVAQFRLGSCYFEQAKKTKDTNKADKRFGQAVEDFKKELELTEQLEDKQAKIQYQILAQYELGTCYLEQAQKTKDTDKANKLFEKAVEHLRELLKLTKQLTDKQDRIQQQIYAQSGLGGCYIEQIKRSKSTSEAEIFVKQASENFLAAYEQLPQLSDEKEKKVWEKIIRLGLREIDYLNEDWNSYFEKKKQEIQESLFKEETSQSQDAVATVLAVLHITPIELGFTPMAHYTSPHVCHILFGIGGNETASPMRLGSSTYMNDPSEGRALLDLLNQQELELENKEDGASHNHNAFFTCFSSRVNDLNQFRLYGKEGGVEASGCCLVFNKNGDWLREADVSASFHNPSPKKTRQDSDDLTGADDPDNKYKKLPLYQVAYIAYKDEYIAEKKCGIWLSAPNKVFNLHQNLAQEKLGSSIRFTLDANISRFGIRLKPVGNEEWHQFRLEKLKEALEELIGFFRDKSAFRDDDKEALEYIRYLFKDFAFRDEEEFRLLVIKPIDSEEIEYCETTQSVYIPYADIRNRADEVILGTNYEKTGNQRKAEVFRYQMKQKCPDVKVSRSTLPINPPNK</sequence>
<evidence type="ECO:0000256" key="1">
    <source>
        <dbReference type="SAM" id="MobiDB-lite"/>
    </source>
</evidence>
<keyword evidence="3" id="KW-1185">Reference proteome</keyword>
<evidence type="ECO:0000313" key="3">
    <source>
        <dbReference type="Proteomes" id="UP000829504"/>
    </source>
</evidence>
<feature type="region of interest" description="Disordered" evidence="1">
    <location>
        <begin position="493"/>
        <end position="516"/>
    </location>
</feature>
<gene>
    <name evidence="2" type="ORF">MON37_11840</name>
</gene>
<dbReference type="Gene3D" id="1.25.40.10">
    <property type="entry name" value="Tetratricopeptide repeat domain"/>
    <property type="match status" value="1"/>
</dbReference>
<dbReference type="Proteomes" id="UP000829504">
    <property type="component" value="Chromosome"/>
</dbReference>
<organism evidence="2 3">
    <name type="scientific">Morococcus cerebrosus</name>
    <dbReference type="NCBI Taxonomy" id="1056807"/>
    <lineage>
        <taxon>Bacteria</taxon>
        <taxon>Pseudomonadati</taxon>
        <taxon>Pseudomonadota</taxon>
        <taxon>Betaproteobacteria</taxon>
        <taxon>Neisseriales</taxon>
        <taxon>Neisseriaceae</taxon>
        <taxon>Morococcus</taxon>
    </lineage>
</organism>
<proteinExistence type="predicted"/>
<dbReference type="InterPro" id="IPR019734">
    <property type="entry name" value="TPR_rpt"/>
</dbReference>
<protein>
    <submittedName>
        <fullName evidence="2">Tetratricopeptide repeat protein</fullName>
    </submittedName>
</protein>
<dbReference type="InterPro" id="IPR006597">
    <property type="entry name" value="Sel1-like"/>
</dbReference>
<reference evidence="2 3" key="1">
    <citation type="submission" date="2022-03" db="EMBL/GenBank/DDBJ databases">
        <title>Genome sequencing of Morococcus cerebrosus.</title>
        <authorList>
            <person name="Baek M.-G."/>
            <person name="Yi H."/>
        </authorList>
    </citation>
    <scope>NUCLEOTIDE SEQUENCE [LARGE SCALE GENOMIC DNA]</scope>
    <source>
        <strain evidence="2 3">CIP 81.93</strain>
    </source>
</reference>
<dbReference type="Pfam" id="PF13174">
    <property type="entry name" value="TPR_6"/>
    <property type="match status" value="1"/>
</dbReference>
<name>A0ABY3YED6_9NEIS</name>
<dbReference type="SMART" id="SM00671">
    <property type="entry name" value="SEL1"/>
    <property type="match status" value="5"/>
</dbReference>